<dbReference type="Pfam" id="PF03797">
    <property type="entry name" value="Autotransporter"/>
    <property type="match status" value="1"/>
</dbReference>
<dbReference type="EMBL" id="FNNP01000001">
    <property type="protein sequence ID" value="SDW37134.1"/>
    <property type="molecule type" value="Genomic_DNA"/>
</dbReference>
<evidence type="ECO:0000313" key="4">
    <source>
        <dbReference type="Proteomes" id="UP000183400"/>
    </source>
</evidence>
<sequence>MRFALIFLSLLFAQTASAQSLLEKAFEKQQQENAAGSLAILGLAGIPDDSASTISLRSNTDNRDYDFKSAQLGGGFRLAEGVPIYLEGYIGYARYDPVLTFSGTGETTRIPLKWTSLALTGGVGYQFDIGEYWKLTPMAHISVGRTQSDASVGAQAIANRLGLDRDFLESGGIWAGGAGGSMTASYEQPMSNDRDFEASLRYTHIEYWPIGDSKDLLVESTAANAVLWSRYRFPTGKRMFGRPVRWVGDLSLSYLIGDQSLVLGTDWLARVGGGIEVDLSDTWVPWVSTTRFMVRYYGSDTVNGFSAGIGISF</sequence>
<evidence type="ECO:0000259" key="2">
    <source>
        <dbReference type="Pfam" id="PF03797"/>
    </source>
</evidence>
<keyword evidence="4" id="KW-1185">Reference proteome</keyword>
<dbReference type="Proteomes" id="UP000183400">
    <property type="component" value="Unassembled WGS sequence"/>
</dbReference>
<dbReference type="RefSeq" id="WP_074734416.1">
    <property type="nucleotide sequence ID" value="NZ_FNNP01000001.1"/>
</dbReference>
<reference evidence="4" key="1">
    <citation type="submission" date="2016-10" db="EMBL/GenBank/DDBJ databases">
        <authorList>
            <person name="Varghese N."/>
            <person name="Submissions S."/>
        </authorList>
    </citation>
    <scope>NUCLEOTIDE SEQUENCE [LARGE SCALE GENOMIC DNA]</scope>
    <source>
        <strain evidence="4">DSM 27839</strain>
    </source>
</reference>
<dbReference type="SUPFAM" id="SSF103515">
    <property type="entry name" value="Autotransporter"/>
    <property type="match status" value="1"/>
</dbReference>
<proteinExistence type="predicted"/>
<dbReference type="AlphaFoldDB" id="A0A1H2T1L1"/>
<protein>
    <recommendedName>
        <fullName evidence="2">Autotransporter domain-containing protein</fullName>
    </recommendedName>
</protein>
<keyword evidence="1" id="KW-0732">Signal</keyword>
<evidence type="ECO:0000313" key="3">
    <source>
        <dbReference type="EMBL" id="SDW37134.1"/>
    </source>
</evidence>
<dbReference type="Gene3D" id="2.40.128.130">
    <property type="entry name" value="Autotransporter beta-domain"/>
    <property type="match status" value="1"/>
</dbReference>
<evidence type="ECO:0000256" key="1">
    <source>
        <dbReference type="SAM" id="SignalP"/>
    </source>
</evidence>
<name>A0A1H2T1L1_9RHOB</name>
<dbReference type="InterPro" id="IPR036709">
    <property type="entry name" value="Autotransporte_beta_dom_sf"/>
</dbReference>
<dbReference type="STRING" id="985054.SAMN05444358_101649"/>
<feature type="signal peptide" evidence="1">
    <location>
        <begin position="1"/>
        <end position="18"/>
    </location>
</feature>
<feature type="chain" id="PRO_5010248965" description="Autotransporter domain-containing protein" evidence="1">
    <location>
        <begin position="19"/>
        <end position="313"/>
    </location>
</feature>
<feature type="domain" description="Autotransporter" evidence="2">
    <location>
        <begin position="54"/>
        <end position="150"/>
    </location>
</feature>
<gene>
    <name evidence="3" type="ORF">SAMN05444358_101649</name>
</gene>
<dbReference type="OrthoDB" id="8579419at2"/>
<accession>A0A1H2T1L1</accession>
<dbReference type="InterPro" id="IPR005546">
    <property type="entry name" value="Autotransporte_beta"/>
</dbReference>
<organism evidence="3 4">
    <name type="scientific">Ruegeria halocynthiae</name>
    <dbReference type="NCBI Taxonomy" id="985054"/>
    <lineage>
        <taxon>Bacteria</taxon>
        <taxon>Pseudomonadati</taxon>
        <taxon>Pseudomonadota</taxon>
        <taxon>Alphaproteobacteria</taxon>
        <taxon>Rhodobacterales</taxon>
        <taxon>Roseobacteraceae</taxon>
        <taxon>Ruegeria</taxon>
    </lineage>
</organism>